<dbReference type="Gene3D" id="3.40.50.2000">
    <property type="entry name" value="Glycogen Phosphorylase B"/>
    <property type="match status" value="2"/>
</dbReference>
<dbReference type="SUPFAM" id="SSF53756">
    <property type="entry name" value="UDP-Glycosyltransferase/glycogen phosphorylase"/>
    <property type="match status" value="1"/>
</dbReference>
<feature type="domain" description="Glycosyltransferase subfamily 4-like N-terminal" evidence="3">
    <location>
        <begin position="14"/>
        <end position="176"/>
    </location>
</feature>
<evidence type="ECO:0000259" key="3">
    <source>
        <dbReference type="Pfam" id="PF13579"/>
    </source>
</evidence>
<dbReference type="CDD" id="cd03801">
    <property type="entry name" value="GT4_PimA-like"/>
    <property type="match status" value="1"/>
</dbReference>
<dbReference type="PANTHER" id="PTHR12526">
    <property type="entry name" value="GLYCOSYLTRANSFERASE"/>
    <property type="match status" value="1"/>
</dbReference>
<keyword evidence="1" id="KW-0328">Glycosyltransferase</keyword>
<keyword evidence="2" id="KW-0808">Transferase</keyword>
<reference evidence="4" key="1">
    <citation type="submission" date="2023-01" db="EMBL/GenBank/DDBJ databases">
        <title>The diversity of Class Acidimicrobiia in South China Sea sediment environments and the proposal of Iamia marina sp. nov., a novel species of the genus Iamia.</title>
        <authorList>
            <person name="He Y."/>
            <person name="Tian X."/>
        </authorList>
    </citation>
    <scope>NUCLEOTIDE SEQUENCE</scope>
    <source>
        <strain evidence="4">DSM 19957</strain>
    </source>
</reference>
<evidence type="ECO:0000313" key="5">
    <source>
        <dbReference type="Proteomes" id="UP001216390"/>
    </source>
</evidence>
<dbReference type="RefSeq" id="WP_272735370.1">
    <property type="nucleotide sequence ID" value="NZ_CP116942.1"/>
</dbReference>
<dbReference type="AlphaFoldDB" id="A0AAF0BUX3"/>
<dbReference type="EMBL" id="CP116942">
    <property type="protein sequence ID" value="WCO65844.1"/>
    <property type="molecule type" value="Genomic_DNA"/>
</dbReference>
<dbReference type="Pfam" id="PF13579">
    <property type="entry name" value="Glyco_trans_4_4"/>
    <property type="match status" value="1"/>
</dbReference>
<protein>
    <submittedName>
        <fullName evidence="4">Glycosyltransferase family 4 protein</fullName>
    </submittedName>
</protein>
<gene>
    <name evidence="4" type="ORF">PO878_15175</name>
</gene>
<dbReference type="Pfam" id="PF13692">
    <property type="entry name" value="Glyco_trans_1_4"/>
    <property type="match status" value="1"/>
</dbReference>
<accession>A0AAF0BUX3</accession>
<dbReference type="GO" id="GO:0016757">
    <property type="term" value="F:glycosyltransferase activity"/>
    <property type="evidence" value="ECO:0007669"/>
    <property type="project" value="UniProtKB-KW"/>
</dbReference>
<dbReference type="InterPro" id="IPR028098">
    <property type="entry name" value="Glyco_trans_4-like_N"/>
</dbReference>
<name>A0AAF0BUX3_9ACTN</name>
<evidence type="ECO:0000256" key="1">
    <source>
        <dbReference type="ARBA" id="ARBA00022676"/>
    </source>
</evidence>
<sequence>MKVVHVIDALGVGGGAEHSLATLLPELRERGVESSVVCLRPREGGLQAALTAAGVEVTVLPGRPGPRQVRALRRIVRERRPDLVHATLLPACLTARFACPGLGVPLLNSLVNTTYDPVRVRLAGLSPTRVRAWRVIDGLTARHLVDHLHVLSEAVRAEAVGVLGVDRARTTLIPRGRSASDLGRAGATRRTSVRQALGVADEEPLVVNVARQDLQKGQDVLLRAWPRVLAAHPRATLLLVGREGAASARLRDEARTLDASVRMLGHRDDAVDLVAAADLFAFPSLYEGLGCAVIEAMALETPVVASDAPALIELLEGGDLGVVVPRGDAEALGDALVALLADPGRRAGLAARARTVFLDRYELAAVADLTVTLYQELAARG</sequence>
<dbReference type="KEGG" id="ima:PO878_15175"/>
<dbReference type="Proteomes" id="UP001216390">
    <property type="component" value="Chromosome"/>
</dbReference>
<evidence type="ECO:0000313" key="4">
    <source>
        <dbReference type="EMBL" id="WCO65844.1"/>
    </source>
</evidence>
<keyword evidence="5" id="KW-1185">Reference proteome</keyword>
<evidence type="ECO:0000256" key="2">
    <source>
        <dbReference type="ARBA" id="ARBA00022679"/>
    </source>
</evidence>
<organism evidence="4 5">
    <name type="scientific">Iamia majanohamensis</name>
    <dbReference type="NCBI Taxonomy" id="467976"/>
    <lineage>
        <taxon>Bacteria</taxon>
        <taxon>Bacillati</taxon>
        <taxon>Actinomycetota</taxon>
        <taxon>Acidimicrobiia</taxon>
        <taxon>Acidimicrobiales</taxon>
        <taxon>Iamiaceae</taxon>
        <taxon>Iamia</taxon>
    </lineage>
</organism>
<proteinExistence type="predicted"/>